<evidence type="ECO:0000256" key="4">
    <source>
        <dbReference type="ARBA" id="ARBA00022692"/>
    </source>
</evidence>
<evidence type="ECO:0000313" key="8">
    <source>
        <dbReference type="EMBL" id="AUX80116.1"/>
    </source>
</evidence>
<dbReference type="RefSeq" id="WP_037417336.1">
    <property type="nucleotide sequence ID" value="NZ_CP024310.1"/>
</dbReference>
<keyword evidence="3" id="KW-1003">Cell membrane</keyword>
<feature type="transmembrane region" description="Helical" evidence="7">
    <location>
        <begin position="469"/>
        <end position="490"/>
    </location>
</feature>
<protein>
    <submittedName>
        <fullName evidence="8">Polysaccharide biosynthesis protein</fullName>
    </submittedName>
</protein>
<evidence type="ECO:0000256" key="5">
    <source>
        <dbReference type="ARBA" id="ARBA00022989"/>
    </source>
</evidence>
<accession>A0A2L0HF53</accession>
<evidence type="ECO:0000313" key="9">
    <source>
        <dbReference type="Proteomes" id="UP000239340"/>
    </source>
</evidence>
<reference evidence="8 9" key="1">
    <citation type="submission" date="2017-10" db="EMBL/GenBank/DDBJ databases">
        <title>Analysis of the genome sequences of Rhizobium populations associated to common bean (phaseolus vulgaris).</title>
        <authorList>
            <person name="Bustos P."/>
            <person name="Santamaria R.I."/>
            <person name="Miranda-Sanchez F."/>
            <person name="Perez-Carrascal O."/>
            <person name="Juarez S."/>
            <person name="Lozano L."/>
            <person name="Martinez-Flores I."/>
            <person name="Vinuesa P."/>
            <person name="Martinez-Romero E."/>
            <person name="Cevallos M.A."/>
            <person name="Romero D."/>
            <person name="Davila G."/>
            <person name="Gonzalez V."/>
        </authorList>
    </citation>
    <scope>NUCLEOTIDE SEQUENCE [LARGE SCALE GENOMIC DNA]</scope>
    <source>
        <strain evidence="8 9">NXT3</strain>
        <plasmid evidence="9">Plasmid psfrenxt3c</plasmid>
    </source>
</reference>
<feature type="transmembrane region" description="Helical" evidence="7">
    <location>
        <begin position="166"/>
        <end position="185"/>
    </location>
</feature>
<name>A0A2L0HF53_RHIFR</name>
<evidence type="ECO:0000256" key="2">
    <source>
        <dbReference type="ARBA" id="ARBA00007430"/>
    </source>
</evidence>
<dbReference type="GO" id="GO:0005886">
    <property type="term" value="C:plasma membrane"/>
    <property type="evidence" value="ECO:0007669"/>
    <property type="project" value="UniProtKB-SubCell"/>
</dbReference>
<feature type="transmembrane region" description="Helical" evidence="7">
    <location>
        <begin position="235"/>
        <end position="258"/>
    </location>
</feature>
<dbReference type="PANTHER" id="PTHR30250:SF10">
    <property type="entry name" value="LIPOPOLYSACCHARIDE BIOSYNTHESIS PROTEIN WZXC"/>
    <property type="match status" value="1"/>
</dbReference>
<feature type="transmembrane region" description="Helical" evidence="7">
    <location>
        <begin position="100"/>
        <end position="126"/>
    </location>
</feature>
<comment type="similarity">
    <text evidence="2">Belongs to the polysaccharide synthase family.</text>
</comment>
<keyword evidence="6 7" id="KW-0472">Membrane</keyword>
<feature type="transmembrane region" description="Helical" evidence="7">
    <location>
        <begin position="436"/>
        <end position="457"/>
    </location>
</feature>
<feature type="transmembrane region" description="Helical" evidence="7">
    <location>
        <begin position="132"/>
        <end position="154"/>
    </location>
</feature>
<keyword evidence="5 7" id="KW-1133">Transmembrane helix</keyword>
<organism evidence="8 9">
    <name type="scientific">Rhizobium fredii</name>
    <name type="common">Sinorhizobium fredii</name>
    <dbReference type="NCBI Taxonomy" id="380"/>
    <lineage>
        <taxon>Bacteria</taxon>
        <taxon>Pseudomonadati</taxon>
        <taxon>Pseudomonadota</taxon>
        <taxon>Alphaproteobacteria</taxon>
        <taxon>Hyphomicrobiales</taxon>
        <taxon>Rhizobiaceae</taxon>
        <taxon>Sinorhizobium/Ensifer group</taxon>
        <taxon>Sinorhizobium</taxon>
    </lineage>
</organism>
<dbReference type="PANTHER" id="PTHR30250">
    <property type="entry name" value="PST FAMILY PREDICTED COLANIC ACID TRANSPORTER"/>
    <property type="match status" value="1"/>
</dbReference>
<feature type="transmembrane region" description="Helical" evidence="7">
    <location>
        <begin position="344"/>
        <end position="366"/>
    </location>
</feature>
<sequence length="506" mass="53042">MRRHLSIAAVHLGNLSAGLRRLVSLPALVGDGFMALSAKVVSQAVQLAIFIVAAHVLEAAEFGFFAFSSSFAIFVLVMAEGGWGEFVMKAGADKVDLDQLATMSILSGAIATLLGLLAALAAVSWFADGWSAVLILLFSAWYLPASLSTVYDGILISRGQLRGQSLIRIAGEAVGLVVAIGGLWIGQGIAALICGRLAQQITFLGASMVLVRWLPSLRLCRDFALEVLEFSRHIVANRLVVFFRSYAGTLVVGSVLGLAEAGYYRAAERIVAAFSELMGEPARMLAWIVFGRAGGQAKGERDRAAIGSTATTFMTVLMAVSAPVYLGLALVSGGLIDVLLGEKWAPAAILVAILAAKQTLLIPGYVTEPLLSLSGTIHKMPRAIMLNGAISVGLIVLLTPFGAIATALGQCLAAVISFNISMRLQTQQGGLVWSRVLGNCGLVAIAVVAMAATVLLLGRIAEVSALRQISTVALQVVSGACIYVATLALLQRWGGALKPIFAFGRH</sequence>
<keyword evidence="4 7" id="KW-0812">Transmembrane</keyword>
<evidence type="ECO:0000256" key="6">
    <source>
        <dbReference type="ARBA" id="ARBA00023136"/>
    </source>
</evidence>
<dbReference type="EMBL" id="CP024310">
    <property type="protein sequence ID" value="AUX80116.1"/>
    <property type="molecule type" value="Genomic_DNA"/>
</dbReference>
<evidence type="ECO:0000256" key="3">
    <source>
        <dbReference type="ARBA" id="ARBA00022475"/>
    </source>
</evidence>
<evidence type="ECO:0000256" key="1">
    <source>
        <dbReference type="ARBA" id="ARBA00004651"/>
    </source>
</evidence>
<comment type="subcellular location">
    <subcellularLocation>
        <location evidence="1">Cell membrane</location>
        <topology evidence="1">Multi-pass membrane protein</topology>
    </subcellularLocation>
</comment>
<feature type="transmembrane region" description="Helical" evidence="7">
    <location>
        <begin position="311"/>
        <end position="332"/>
    </location>
</feature>
<geneLocation type="plasmid" evidence="9">
    <name>psfrenxt3c</name>
</geneLocation>
<evidence type="ECO:0000256" key="7">
    <source>
        <dbReference type="SAM" id="Phobius"/>
    </source>
</evidence>
<dbReference type="AlphaFoldDB" id="A0A2L0HF53"/>
<dbReference type="Proteomes" id="UP000239340">
    <property type="component" value="Plasmid pSfreNXT3c"/>
</dbReference>
<dbReference type="InterPro" id="IPR050833">
    <property type="entry name" value="Poly_Biosynth_Transport"/>
</dbReference>
<dbReference type="Pfam" id="PF13440">
    <property type="entry name" value="Polysacc_synt_3"/>
    <property type="match status" value="1"/>
</dbReference>
<keyword evidence="8" id="KW-0614">Plasmid</keyword>
<gene>
    <name evidence="8" type="ORF">NXT3_PC00959</name>
</gene>
<feature type="transmembrane region" description="Helical" evidence="7">
    <location>
        <begin position="386"/>
        <end position="416"/>
    </location>
</feature>
<proteinExistence type="inferred from homology"/>
<feature type="transmembrane region" description="Helical" evidence="7">
    <location>
        <begin position="62"/>
        <end position="79"/>
    </location>
</feature>